<keyword evidence="1" id="KW-0645">Protease</keyword>
<accession>A0A5D3CKT1</accession>
<dbReference type="Proteomes" id="UP000321947">
    <property type="component" value="Unassembled WGS sequence"/>
</dbReference>
<dbReference type="InterPro" id="IPR036397">
    <property type="entry name" value="RNaseH_sf"/>
</dbReference>
<feature type="domain" description="Retrovirus-related Pol polyprotein from transposon TNT 1-94-like beta-barrel" evidence="3">
    <location>
        <begin position="272"/>
        <end position="347"/>
    </location>
</feature>
<dbReference type="InterPro" id="IPR039537">
    <property type="entry name" value="Retrotran_Ty1/copia-like"/>
</dbReference>
<keyword evidence="2" id="KW-0472">Membrane</keyword>
<dbReference type="InterPro" id="IPR054722">
    <property type="entry name" value="PolX-like_BBD"/>
</dbReference>
<evidence type="ECO:0000256" key="1">
    <source>
        <dbReference type="ARBA" id="ARBA00022670"/>
    </source>
</evidence>
<dbReference type="Gene3D" id="3.30.420.10">
    <property type="entry name" value="Ribonuclease H-like superfamily/Ribonuclease H"/>
    <property type="match status" value="1"/>
</dbReference>
<evidence type="ECO:0000313" key="6">
    <source>
        <dbReference type="Proteomes" id="UP000321947"/>
    </source>
</evidence>
<evidence type="ECO:0000259" key="3">
    <source>
        <dbReference type="Pfam" id="PF22936"/>
    </source>
</evidence>
<name>A0A5D3CKT1_CUCMM</name>
<protein>
    <submittedName>
        <fullName evidence="5">Retrovirus-related Pol polyprotein from transposon TNT 1-94</fullName>
    </submittedName>
</protein>
<comment type="caution">
    <text evidence="5">The sequence shown here is derived from an EMBL/GenBank/DDBJ whole genome shotgun (WGS) entry which is preliminary data.</text>
</comment>
<evidence type="ECO:0000259" key="4">
    <source>
        <dbReference type="Pfam" id="PF25597"/>
    </source>
</evidence>
<dbReference type="EMBL" id="SSTD01010321">
    <property type="protein sequence ID" value="TYK12155.1"/>
    <property type="molecule type" value="Genomic_DNA"/>
</dbReference>
<reference evidence="5 6" key="1">
    <citation type="submission" date="2019-08" db="EMBL/GenBank/DDBJ databases">
        <title>Draft genome sequences of two oriental melons (Cucumis melo L. var makuwa).</title>
        <authorList>
            <person name="Kwon S.-Y."/>
        </authorList>
    </citation>
    <scope>NUCLEOTIDE SEQUENCE [LARGE SCALE GENOMIC DNA]</scope>
    <source>
        <strain evidence="6">cv. Chang Bougi</strain>
        <tissue evidence="5">Leaf</tissue>
    </source>
</reference>
<dbReference type="GO" id="GO:0003676">
    <property type="term" value="F:nucleic acid binding"/>
    <property type="evidence" value="ECO:0007669"/>
    <property type="project" value="InterPro"/>
</dbReference>
<keyword evidence="2" id="KW-1133">Transmembrane helix</keyword>
<proteinExistence type="predicted"/>
<dbReference type="Pfam" id="PF22936">
    <property type="entry name" value="Pol_BBD"/>
    <property type="match status" value="1"/>
</dbReference>
<sequence length="641" mass="72739">MLYASRTASGIRTILDAVMVHRKRLRISDANQNEQKNRKGRERKTNRLPPCPVAAVVVLAAVYRHTLRYYANFCSFPILDLLVSSFSYMQPCCEQLMTSRHMVTYQGGVRRENHMWRRSRLHDGKVERRAFPVSVGLARLPSNQLHNSLVNLNQEVGQSVNEYLAVLQPIWTQLDQAKISKDHLRLIKVLMGLRPEYESVRAALLHRSPLPSLDAVIQEILFEEKRLGINLSKHYDVVLAGTYSPSEHQTYFVRILISSSSSTLAVSPGNRWLLNSVCCNHMTSNYSLMNTPSPANSLPPIYAADGNCMNTTHIDTINTPNLNLSHTYCVLDLTFNLVSVGQLCDLGLTVTFSPNGCQVQDPQTRHTIRTGHKVRRLFELLSLQVPPPSPISAPITDSDTYQWHLRLGHASPEKLHHLISINNLNSITKALLFNAPAPTLFNKNGRAERKHRHILDSLRVLLLSTSCPEKFWGEAALTSVYTINRLPSFVLQNISPFERLYGTPPNYSNLKVFCCASFVLLHPHEHTKLEPRACLCCFLGYDTEHKGFRCWDPLSNRLRISRHVTFWEHTMFSRLSSFHSPSLVFNLSSLTHLLTFFLSLSPLLIMSLLNLHLLLQPRTSRPFLMIVQNLLQTPLLVALLG</sequence>
<feature type="transmembrane region" description="Helical" evidence="2">
    <location>
        <begin position="590"/>
        <end position="611"/>
    </location>
</feature>
<dbReference type="Pfam" id="PF25597">
    <property type="entry name" value="SH3_retrovirus"/>
    <property type="match status" value="1"/>
</dbReference>
<organism evidence="5 6">
    <name type="scientific">Cucumis melo var. makuwa</name>
    <name type="common">Oriental melon</name>
    <dbReference type="NCBI Taxonomy" id="1194695"/>
    <lineage>
        <taxon>Eukaryota</taxon>
        <taxon>Viridiplantae</taxon>
        <taxon>Streptophyta</taxon>
        <taxon>Embryophyta</taxon>
        <taxon>Tracheophyta</taxon>
        <taxon>Spermatophyta</taxon>
        <taxon>Magnoliopsida</taxon>
        <taxon>eudicotyledons</taxon>
        <taxon>Gunneridae</taxon>
        <taxon>Pentapetalae</taxon>
        <taxon>rosids</taxon>
        <taxon>fabids</taxon>
        <taxon>Cucurbitales</taxon>
        <taxon>Cucurbitaceae</taxon>
        <taxon>Benincaseae</taxon>
        <taxon>Cucumis</taxon>
    </lineage>
</organism>
<evidence type="ECO:0000313" key="5">
    <source>
        <dbReference type="EMBL" id="TYK12155.1"/>
    </source>
</evidence>
<keyword evidence="2" id="KW-0812">Transmembrane</keyword>
<dbReference type="InterPro" id="IPR057670">
    <property type="entry name" value="SH3_retrovirus"/>
</dbReference>
<dbReference type="SUPFAM" id="SSF53098">
    <property type="entry name" value="Ribonuclease H-like"/>
    <property type="match status" value="1"/>
</dbReference>
<evidence type="ECO:0000256" key="2">
    <source>
        <dbReference type="SAM" id="Phobius"/>
    </source>
</evidence>
<dbReference type="GO" id="GO:0006508">
    <property type="term" value="P:proteolysis"/>
    <property type="evidence" value="ECO:0007669"/>
    <property type="project" value="UniProtKB-KW"/>
</dbReference>
<keyword evidence="1" id="KW-0378">Hydrolase</keyword>
<dbReference type="GO" id="GO:0008233">
    <property type="term" value="F:peptidase activity"/>
    <property type="evidence" value="ECO:0007669"/>
    <property type="project" value="UniProtKB-KW"/>
</dbReference>
<feature type="domain" description="Retroviral polymerase SH3-like" evidence="4">
    <location>
        <begin position="515"/>
        <end position="576"/>
    </location>
</feature>
<dbReference type="PANTHER" id="PTHR42648:SF26">
    <property type="entry name" value="INTEGRASE CATALYTIC DOMAIN-CONTAINING PROTEIN"/>
    <property type="match status" value="1"/>
</dbReference>
<dbReference type="InterPro" id="IPR012337">
    <property type="entry name" value="RNaseH-like_sf"/>
</dbReference>
<dbReference type="AlphaFoldDB" id="A0A5D3CKT1"/>
<dbReference type="PANTHER" id="PTHR42648">
    <property type="entry name" value="TRANSPOSASE, PUTATIVE-RELATED"/>
    <property type="match status" value="1"/>
</dbReference>
<gene>
    <name evidence="5" type="ORF">E5676_scaffold106G00930</name>
</gene>